<proteinExistence type="predicted"/>
<evidence type="ECO:0000259" key="3">
    <source>
        <dbReference type="Pfam" id="PF07727"/>
    </source>
</evidence>
<dbReference type="EnsemblPlants" id="evm.model.03.200">
    <property type="protein sequence ID" value="cds.evm.model.03.200"/>
    <property type="gene ID" value="evm.TU.03.200"/>
</dbReference>
<dbReference type="AlphaFoldDB" id="A0A803P7H9"/>
<keyword evidence="1" id="KW-0378">Hydrolase</keyword>
<dbReference type="Pfam" id="PF22936">
    <property type="entry name" value="Pol_BBD"/>
    <property type="match status" value="1"/>
</dbReference>
<feature type="domain" description="Retroviral polymerase SH3-like" evidence="5">
    <location>
        <begin position="592"/>
        <end position="653"/>
    </location>
</feature>
<dbReference type="Pfam" id="PF14223">
    <property type="entry name" value="Retrotran_gag_2"/>
    <property type="match status" value="1"/>
</dbReference>
<accession>A0A803P7H9</accession>
<dbReference type="PANTHER" id="PTHR11439">
    <property type="entry name" value="GAG-POL-RELATED RETROTRANSPOSON"/>
    <property type="match status" value="1"/>
</dbReference>
<organism evidence="6 7">
    <name type="scientific">Cannabis sativa</name>
    <name type="common">Hemp</name>
    <name type="synonym">Marijuana</name>
    <dbReference type="NCBI Taxonomy" id="3483"/>
    <lineage>
        <taxon>Eukaryota</taxon>
        <taxon>Viridiplantae</taxon>
        <taxon>Streptophyta</taxon>
        <taxon>Embryophyta</taxon>
        <taxon>Tracheophyta</taxon>
        <taxon>Spermatophyta</taxon>
        <taxon>Magnoliopsida</taxon>
        <taxon>eudicotyledons</taxon>
        <taxon>Gunneridae</taxon>
        <taxon>Pentapetalae</taxon>
        <taxon>rosids</taxon>
        <taxon>fabids</taxon>
        <taxon>Rosales</taxon>
        <taxon>Cannabaceae</taxon>
        <taxon>Cannabis</taxon>
    </lineage>
</organism>
<dbReference type="InterPro" id="IPR054722">
    <property type="entry name" value="PolX-like_BBD"/>
</dbReference>
<feature type="domain" description="Reverse transcriptase Ty1/copia-type" evidence="3">
    <location>
        <begin position="816"/>
        <end position="882"/>
    </location>
</feature>
<feature type="region of interest" description="Disordered" evidence="2">
    <location>
        <begin position="36"/>
        <end position="57"/>
    </location>
</feature>
<dbReference type="InterPro" id="IPR043502">
    <property type="entry name" value="DNA/RNA_pol_sf"/>
</dbReference>
<reference evidence="6" key="1">
    <citation type="submission" date="2018-11" db="EMBL/GenBank/DDBJ databases">
        <authorList>
            <person name="Grassa J C."/>
        </authorList>
    </citation>
    <scope>NUCLEOTIDE SEQUENCE [LARGE SCALE GENOMIC DNA]</scope>
</reference>
<feature type="region of interest" description="Disordered" evidence="2">
    <location>
        <begin position="794"/>
        <end position="815"/>
    </location>
</feature>
<keyword evidence="7" id="KW-1185">Reference proteome</keyword>
<evidence type="ECO:0000256" key="1">
    <source>
        <dbReference type="ARBA" id="ARBA00022750"/>
    </source>
</evidence>
<keyword evidence="1" id="KW-0645">Protease</keyword>
<sequence>MAKRFNMVSEHFPPVMANVVSGRAGLNGSRNNIVDVDNGGGSAQPMNRPPTLNRSRTRDQDEFSPVYFTHNLSIRLNDHNFLLCKQQVLAVIRDQISENYNPPYLDWEVQDQLLMSWLLSSMSESLLTRMVGCETSQQIWSTLEKFFTLQVSAKALEFRTKLQNLKKGSLSLSDYLLKLKHHIDLLASVGEVYTAKDHVVAIFKGLPSEYDTFVISTNTRLETYSVAEIESLLLASESRIEKIDRDVEISAQVASLEVDHPEANLTSFNCNFGNYRQQTSSRFNYPSQFLANRGGYRGGYNRGGGINGPYHGAYDRGASSNYGRGGGRVSNSTTKLQCQLCFKIRHTAQDCFYRFDKTFTGGAPSQLNSNNTAQAHVASTMAAQDSNWYPDSGATNHCTPEQQHLTHGAEYDGAEKLFVGNGTGLSIQHVGQSLFSTPYSSKFVLLNNLLHVPDITKNLLSVSKFAKDNKVYFEFHDDFCLVKDKESHSILLKGTHRNGLYSFDASQLQFHSLTSTDQPNRSLTVNPSGVKAEANTCSNSQASMPLKFWDEAFRAAVYIHNRLPTPDLRNQTPLEVLFKQKPDHEALRTFGCACFPNIRPYNKHKLEFRSAPCTFLGYSLNHKGYKCLDSSGRMYISRDVIFDENSFPFKKHSTANATPVHYSNDFLTTGIIPTVSSSNKSAINPIHSSTQISPQSSMHCHASDQHAPIDNHHFPTCSTPNTNQSNDLVDVGIAQDFDTSPAFSTQPIPVEIAASNATPTIDVPAADLIAQDAVLVTTVPAASAATDVVPITAASSSTSSNSSLPLNSHPMQTRRSDSQVVSQIVTGLNAKFSLRDLGELNYFLGIEVNYTTEGMHLSQEKYAKDLLCRAKMQNAKSSATTMTSGTKLSAYGSDPIDNVQEYQSIVGGLQYLTITRPELAFCVNKVCQYMHQPLQSHWIAVKRILRYVSGTVKHGLHLQRPTSSSMDVVAFCDEDWAADPDDRRSTSGFAIYLGSNLVSWQCKKQHTVSRSSTEAEYRSLASVVAELTGMNSLFLELKISLPRVPTIWCDNLSTILLTANPVLHARTKHIELDLYFVREKIQSKMVQVKHVPAIEQIADGLTKAISSKRFYFRDKLRIEDLSILSLRGAVKTSEQQTSVSN</sequence>
<feature type="compositionally biased region" description="Low complexity" evidence="2">
    <location>
        <begin position="794"/>
        <end position="808"/>
    </location>
</feature>
<dbReference type="GO" id="GO:0004190">
    <property type="term" value="F:aspartic-type endopeptidase activity"/>
    <property type="evidence" value="ECO:0007669"/>
    <property type="project" value="UniProtKB-KW"/>
</dbReference>
<evidence type="ECO:0000259" key="5">
    <source>
        <dbReference type="Pfam" id="PF25597"/>
    </source>
</evidence>
<dbReference type="Pfam" id="PF25597">
    <property type="entry name" value="SH3_retrovirus"/>
    <property type="match status" value="1"/>
</dbReference>
<dbReference type="PANTHER" id="PTHR11439:SF455">
    <property type="entry name" value="RLK (RECEPTOR-LIKE PROTEIN KINASE) 8, PUTATIVE-RELATED"/>
    <property type="match status" value="1"/>
</dbReference>
<dbReference type="SUPFAM" id="SSF56672">
    <property type="entry name" value="DNA/RNA polymerases"/>
    <property type="match status" value="1"/>
</dbReference>
<keyword evidence="1" id="KW-0064">Aspartyl protease</keyword>
<feature type="domain" description="Retrovirus-related Pol polyprotein from transposon TNT 1-94-like beta-barrel" evidence="4">
    <location>
        <begin position="388"/>
        <end position="467"/>
    </location>
</feature>
<dbReference type="InterPro" id="IPR057670">
    <property type="entry name" value="SH3_retrovirus"/>
</dbReference>
<dbReference type="EMBL" id="UZAU01000247">
    <property type="status" value="NOT_ANNOTATED_CDS"/>
    <property type="molecule type" value="Genomic_DNA"/>
</dbReference>
<dbReference type="CDD" id="cd09272">
    <property type="entry name" value="RNase_HI_RT_Ty1"/>
    <property type="match status" value="1"/>
</dbReference>
<dbReference type="Proteomes" id="UP000596661">
    <property type="component" value="Chromosome 3"/>
</dbReference>
<evidence type="ECO:0000259" key="4">
    <source>
        <dbReference type="Pfam" id="PF22936"/>
    </source>
</evidence>
<name>A0A803P7H9_CANSA</name>
<evidence type="ECO:0000313" key="7">
    <source>
        <dbReference type="Proteomes" id="UP000596661"/>
    </source>
</evidence>
<protein>
    <recommendedName>
        <fullName evidence="8">Reverse transcriptase Ty1/copia-type domain-containing protein</fullName>
    </recommendedName>
</protein>
<evidence type="ECO:0000256" key="2">
    <source>
        <dbReference type="SAM" id="MobiDB-lite"/>
    </source>
</evidence>
<evidence type="ECO:0000313" key="6">
    <source>
        <dbReference type="EnsemblPlants" id="cds.evm.model.03.200"/>
    </source>
</evidence>
<reference evidence="6" key="2">
    <citation type="submission" date="2021-03" db="UniProtKB">
        <authorList>
            <consortium name="EnsemblPlants"/>
        </authorList>
    </citation>
    <scope>IDENTIFICATION</scope>
</reference>
<dbReference type="Gramene" id="evm.model.03.200">
    <property type="protein sequence ID" value="cds.evm.model.03.200"/>
    <property type="gene ID" value="evm.TU.03.200"/>
</dbReference>
<dbReference type="Pfam" id="PF07727">
    <property type="entry name" value="RVT_2"/>
    <property type="match status" value="1"/>
</dbReference>
<dbReference type="InterPro" id="IPR013103">
    <property type="entry name" value="RVT_2"/>
</dbReference>
<evidence type="ECO:0008006" key="8">
    <source>
        <dbReference type="Google" id="ProtNLM"/>
    </source>
</evidence>